<gene>
    <name evidence="2" type="ORF">TeGR_g8270</name>
</gene>
<evidence type="ECO:0000313" key="3">
    <source>
        <dbReference type="Proteomes" id="UP001165060"/>
    </source>
</evidence>
<proteinExistence type="predicted"/>
<comment type="caution">
    <text evidence="2">The sequence shown here is derived from an EMBL/GenBank/DDBJ whole genome shotgun (WGS) entry which is preliminary data.</text>
</comment>
<evidence type="ECO:0000313" key="2">
    <source>
        <dbReference type="EMBL" id="GMI21789.1"/>
    </source>
</evidence>
<feature type="transmembrane region" description="Helical" evidence="1">
    <location>
        <begin position="446"/>
        <end position="468"/>
    </location>
</feature>
<feature type="transmembrane region" description="Helical" evidence="1">
    <location>
        <begin position="226"/>
        <end position="246"/>
    </location>
</feature>
<protein>
    <submittedName>
        <fullName evidence="2">Uncharacterized protein</fullName>
    </submittedName>
</protein>
<keyword evidence="3" id="KW-1185">Reference proteome</keyword>
<organism evidence="2 3">
    <name type="scientific">Tetraparma gracilis</name>
    <dbReference type="NCBI Taxonomy" id="2962635"/>
    <lineage>
        <taxon>Eukaryota</taxon>
        <taxon>Sar</taxon>
        <taxon>Stramenopiles</taxon>
        <taxon>Ochrophyta</taxon>
        <taxon>Bolidophyceae</taxon>
        <taxon>Parmales</taxon>
        <taxon>Triparmaceae</taxon>
        <taxon>Tetraparma</taxon>
    </lineage>
</organism>
<sequence>MSDSTYGMTVMNMELEPGFWRATNSSKEVLPCLNEDHCKGGAEPSELCSEGYEGPLCAVCMGDYAATGSGADMQCKACTGSATATVAAGASVFVVVVSLFAFKLFKTRSGVVVGASDAVLARSDFKSLIAKYQPPAKIVLSYAQIVSGLSFVYDIRFPVAFTAMVNAISVVVNLDFVGFMPIGCVASTNFHSSLVGYTLGPLVVFAAMLLLFWTKKESKPEFANRLFSYFLALTFLILPSVSIKIFSTFACRIFDEDYGSFLKADYSIDCDGDEHALFQGYALVMILVYPVGIPLMYFVLLFRKRAMLDPGQLKFTRELGSEEAGLAKALEERERLELGDPGLKSLAFLYDAYEPQRWWFEVFETGRRLLLTGGLLFLSPGTAGQIAASMVMCLGAMRIYAGYKPFVDHGNSLLAECAQWQLFFTMFAALLIRVDVDKESVQDKAMFDAVLVGVQFAAVVVLVTQYLFCKTDKEAVEDAVKHARASYTKADQGAEGERVDFELVKRDTEGLEL</sequence>
<feature type="transmembrane region" description="Helical" evidence="1">
    <location>
        <begin position="413"/>
        <end position="434"/>
    </location>
</feature>
<feature type="transmembrane region" description="Helical" evidence="1">
    <location>
        <begin position="194"/>
        <end position="214"/>
    </location>
</feature>
<feature type="transmembrane region" description="Helical" evidence="1">
    <location>
        <begin position="82"/>
        <end position="102"/>
    </location>
</feature>
<feature type="transmembrane region" description="Helical" evidence="1">
    <location>
        <begin position="159"/>
        <end position="182"/>
    </location>
</feature>
<reference evidence="2 3" key="1">
    <citation type="journal article" date="2023" name="Commun. Biol.">
        <title>Genome analysis of Parmales, the sister group of diatoms, reveals the evolutionary specialization of diatoms from phago-mixotrophs to photoautotrophs.</title>
        <authorList>
            <person name="Ban H."/>
            <person name="Sato S."/>
            <person name="Yoshikawa S."/>
            <person name="Yamada K."/>
            <person name="Nakamura Y."/>
            <person name="Ichinomiya M."/>
            <person name="Sato N."/>
            <person name="Blanc-Mathieu R."/>
            <person name="Endo H."/>
            <person name="Kuwata A."/>
            <person name="Ogata H."/>
        </authorList>
    </citation>
    <scope>NUCLEOTIDE SEQUENCE [LARGE SCALE GENOMIC DNA]</scope>
</reference>
<evidence type="ECO:0000256" key="1">
    <source>
        <dbReference type="SAM" id="Phobius"/>
    </source>
</evidence>
<feature type="transmembrane region" description="Helical" evidence="1">
    <location>
        <begin position="281"/>
        <end position="302"/>
    </location>
</feature>
<keyword evidence="1" id="KW-0472">Membrane</keyword>
<keyword evidence="1" id="KW-0812">Transmembrane</keyword>
<dbReference type="PANTHER" id="PTHR11319:SF35">
    <property type="entry name" value="OUTER MEMBRANE PROTEIN PMPC-RELATED"/>
    <property type="match status" value="1"/>
</dbReference>
<feature type="transmembrane region" description="Helical" evidence="1">
    <location>
        <begin position="375"/>
        <end position="401"/>
    </location>
</feature>
<dbReference type="EMBL" id="BRYB01002560">
    <property type="protein sequence ID" value="GMI21789.1"/>
    <property type="molecule type" value="Genomic_DNA"/>
</dbReference>
<dbReference type="PANTHER" id="PTHR11319">
    <property type="entry name" value="G PROTEIN-COUPLED RECEPTOR-RELATED"/>
    <property type="match status" value="1"/>
</dbReference>
<accession>A0ABQ6M8Q6</accession>
<name>A0ABQ6M8Q6_9STRA</name>
<dbReference type="Proteomes" id="UP001165060">
    <property type="component" value="Unassembled WGS sequence"/>
</dbReference>
<keyword evidence="1" id="KW-1133">Transmembrane helix</keyword>